<evidence type="ECO:0000313" key="5">
    <source>
        <dbReference type="Proteomes" id="UP000196258"/>
    </source>
</evidence>
<evidence type="ECO:0008006" key="7">
    <source>
        <dbReference type="Google" id="ProtNLM"/>
    </source>
</evidence>
<accession>A0A1Y4EM95</accession>
<dbReference type="EMBL" id="DYWV01000047">
    <property type="protein sequence ID" value="HJF39551.1"/>
    <property type="molecule type" value="Genomic_DNA"/>
</dbReference>
<dbReference type="EMBL" id="QSVF01000036">
    <property type="protein sequence ID" value="RGO07063.1"/>
    <property type="molecule type" value="Genomic_DNA"/>
</dbReference>
<protein>
    <recommendedName>
        <fullName evidence="7">DUF4352 domain-containing protein</fullName>
    </recommendedName>
</protein>
<evidence type="ECO:0000313" key="6">
    <source>
        <dbReference type="Proteomes" id="UP000261087"/>
    </source>
</evidence>
<feature type="chain" id="PRO_5036030135" description="DUF4352 domain-containing protein" evidence="1">
    <location>
        <begin position="24"/>
        <end position="293"/>
    </location>
</feature>
<reference evidence="2" key="5">
    <citation type="submission" date="2021-09" db="EMBL/GenBank/DDBJ databases">
        <authorList>
            <person name="Gilroy R."/>
        </authorList>
    </citation>
    <scope>NUCLEOTIDE SEQUENCE</scope>
    <source>
        <strain evidence="2">CHK193-16274</strain>
    </source>
</reference>
<evidence type="ECO:0000313" key="3">
    <source>
        <dbReference type="EMBL" id="OUQ06686.1"/>
    </source>
</evidence>
<evidence type="ECO:0000256" key="1">
    <source>
        <dbReference type="SAM" id="SignalP"/>
    </source>
</evidence>
<organism evidence="3 5">
    <name type="scientific">Thomasclavelia spiroformis</name>
    <dbReference type="NCBI Taxonomy" id="29348"/>
    <lineage>
        <taxon>Bacteria</taxon>
        <taxon>Bacillati</taxon>
        <taxon>Bacillota</taxon>
        <taxon>Erysipelotrichia</taxon>
        <taxon>Erysipelotrichales</taxon>
        <taxon>Coprobacillaceae</taxon>
        <taxon>Thomasclavelia</taxon>
    </lineage>
</organism>
<dbReference type="Proteomes" id="UP000196258">
    <property type="component" value="Unassembled WGS sequence"/>
</dbReference>
<reference evidence="3" key="2">
    <citation type="journal article" date="2018" name="BMC Genomics">
        <title>Whole genome sequencing and function prediction of 133 gut anaerobes isolated from chicken caecum in pure cultures.</title>
        <authorList>
            <person name="Medvecky M."/>
            <person name="Cejkova D."/>
            <person name="Polansky O."/>
            <person name="Karasova D."/>
            <person name="Kubasova T."/>
            <person name="Cizek A."/>
            <person name="Rychlik I."/>
        </authorList>
    </citation>
    <scope>NUCLEOTIDE SEQUENCE</scope>
    <source>
        <strain evidence="3">An149</strain>
    </source>
</reference>
<sequence length="293" mass="32624">MKKILSFVLSLSILFSSYIGVFALQPSALEKTDVIENSTKNSTVIDQSKFKTLHPGDVEQLGFSASVIYTSLSAQRQANGDVTVIINETVHTVRGYYEHLATDSKGENFVPSKNTAYYTPGEGVYSITLPADSVSDDGYVYIKFAFAPVGGDLIIDMANYKIPVDYNTHKVNNDNYLTLEVGQKLSPSFSAEFIIFDAKATRQTNNDVEVLINIDNSNVPIWFNHKATSKDGDIFIPHNDAWYNLGSGSQTNKSYRFVLPENNVSSDGYVYLELYFELPIGMQKIEEIKLSIN</sequence>
<dbReference type="EMBL" id="NFLB01000001">
    <property type="protein sequence ID" value="OUQ06686.1"/>
    <property type="molecule type" value="Genomic_DNA"/>
</dbReference>
<name>A0A1Y4EM95_9FIRM</name>
<comment type="caution">
    <text evidence="3">The sequence shown here is derived from an EMBL/GenBank/DDBJ whole genome shotgun (WGS) entry which is preliminary data.</text>
</comment>
<reference evidence="4 6" key="3">
    <citation type="submission" date="2018-08" db="EMBL/GenBank/DDBJ databases">
        <title>A genome reference for cultivated species of the human gut microbiota.</title>
        <authorList>
            <person name="Zou Y."/>
            <person name="Xue W."/>
            <person name="Luo G."/>
        </authorList>
    </citation>
    <scope>NUCLEOTIDE SEQUENCE [LARGE SCALE GENOMIC DNA]</scope>
    <source>
        <strain evidence="4 6">OM02-6</strain>
    </source>
</reference>
<dbReference type="Proteomes" id="UP000749320">
    <property type="component" value="Unassembled WGS sequence"/>
</dbReference>
<dbReference type="RefSeq" id="WP_087254300.1">
    <property type="nucleotide sequence ID" value="NZ_CAJFOD010000066.1"/>
</dbReference>
<feature type="signal peptide" evidence="1">
    <location>
        <begin position="1"/>
        <end position="23"/>
    </location>
</feature>
<reference evidence="2" key="4">
    <citation type="journal article" date="2021" name="PeerJ">
        <title>Extensive microbial diversity within the chicken gut microbiome revealed by metagenomics and culture.</title>
        <authorList>
            <person name="Gilroy R."/>
            <person name="Ravi A."/>
            <person name="Getino M."/>
            <person name="Pursley I."/>
            <person name="Horton D.L."/>
            <person name="Alikhan N.F."/>
            <person name="Baker D."/>
            <person name="Gharbi K."/>
            <person name="Hall N."/>
            <person name="Watson M."/>
            <person name="Adriaenssens E.M."/>
            <person name="Foster-Nyarko E."/>
            <person name="Jarju S."/>
            <person name="Secka A."/>
            <person name="Antonio M."/>
            <person name="Oren A."/>
            <person name="Chaudhuri R.R."/>
            <person name="La Ragione R."/>
            <person name="Hildebrand F."/>
            <person name="Pallen M.J."/>
        </authorList>
    </citation>
    <scope>NUCLEOTIDE SEQUENCE</scope>
    <source>
        <strain evidence="2">CHK193-16274</strain>
    </source>
</reference>
<proteinExistence type="predicted"/>
<evidence type="ECO:0000313" key="2">
    <source>
        <dbReference type="EMBL" id="HJF39551.1"/>
    </source>
</evidence>
<dbReference type="Proteomes" id="UP000261087">
    <property type="component" value="Unassembled WGS sequence"/>
</dbReference>
<gene>
    <name evidence="3" type="ORF">B5E91_01790</name>
    <name evidence="4" type="ORF">DXB31_10720</name>
    <name evidence="2" type="ORF">K8V91_01390</name>
</gene>
<evidence type="ECO:0000313" key="4">
    <source>
        <dbReference type="EMBL" id="RGO07063.1"/>
    </source>
</evidence>
<reference evidence="5" key="1">
    <citation type="submission" date="2017-04" db="EMBL/GenBank/DDBJ databases">
        <title>Function of individual gut microbiota members based on whole genome sequencing of pure cultures obtained from chicken caecum.</title>
        <authorList>
            <person name="Medvecky M."/>
            <person name="Cejkova D."/>
            <person name="Polansky O."/>
            <person name="Karasova D."/>
            <person name="Kubasova T."/>
            <person name="Cizek A."/>
            <person name="Rychlik I."/>
        </authorList>
    </citation>
    <scope>NUCLEOTIDE SEQUENCE [LARGE SCALE GENOMIC DNA]</scope>
    <source>
        <strain evidence="5">An149</strain>
    </source>
</reference>
<dbReference type="AlphaFoldDB" id="A0A1Y4EM95"/>
<keyword evidence="1" id="KW-0732">Signal</keyword>